<protein>
    <submittedName>
        <fullName evidence="1">Uncharacterized protein</fullName>
    </submittedName>
</protein>
<dbReference type="Proteomes" id="UP000587070">
    <property type="component" value="Unassembled WGS sequence"/>
</dbReference>
<organism evidence="1 2">
    <name type="scientific">Rhodocyclus tenuis</name>
    <name type="common">Rhodospirillum tenue</name>
    <dbReference type="NCBI Taxonomy" id="1066"/>
    <lineage>
        <taxon>Bacteria</taxon>
        <taxon>Pseudomonadati</taxon>
        <taxon>Pseudomonadota</taxon>
        <taxon>Betaproteobacteria</taxon>
        <taxon>Rhodocyclales</taxon>
        <taxon>Rhodocyclaceae</taxon>
        <taxon>Rhodocyclus</taxon>
    </lineage>
</organism>
<accession>A0A840GGF1</accession>
<proteinExistence type="predicted"/>
<evidence type="ECO:0000313" key="2">
    <source>
        <dbReference type="Proteomes" id="UP000587070"/>
    </source>
</evidence>
<gene>
    <name evidence="1" type="ORF">GGD90_001956</name>
</gene>
<reference evidence="1 2" key="1">
    <citation type="submission" date="2020-08" db="EMBL/GenBank/DDBJ databases">
        <title>Genome sequencing of Purple Non-Sulfur Bacteria from various extreme environments.</title>
        <authorList>
            <person name="Mayer M."/>
        </authorList>
    </citation>
    <scope>NUCLEOTIDE SEQUENCE [LARGE SCALE GENOMIC DNA]</scope>
    <source>
        <strain evidence="1 2">2761</strain>
    </source>
</reference>
<evidence type="ECO:0000313" key="1">
    <source>
        <dbReference type="EMBL" id="MBB4247582.1"/>
    </source>
</evidence>
<keyword evidence="2" id="KW-1185">Reference proteome</keyword>
<dbReference type="EMBL" id="JACIGE010000006">
    <property type="protein sequence ID" value="MBB4247582.1"/>
    <property type="molecule type" value="Genomic_DNA"/>
</dbReference>
<dbReference type="AlphaFoldDB" id="A0A840GGF1"/>
<sequence>MAIMGNSGGAAANSGIDFQQRVAALVMAHVIAGVKDFTSVSLGGVIDVREMRFETNDCIDDLVIISDQGRAYIQAKHTLSLSEKVDSEYSSVLKQFVAQHLACGSDSDSYVITTSSGASRRITKELRKLTEAARLNEESSDDNPLTLAEMDVIEKTKGLLEAHFFEKTGSAMPGSEFRKLIKKIRVAIVDIEDGAPLEAAVLTLLSGKSNISPVLLWGSLIALCLSLAKDRLSIDKAALMQRVGRFIGPQNRTMANEAAREYFSLQCKGKFSAGREVLLVKSPFPDADYLIVELYRFEDDGQKRVRFFDGKVELLNGETLDVIHRASTYIGIERFIEEHVDRFSEARITLIPINSETSPEDEPYARAHAEYSARLAESLEDPLKCLHCGDPVSEDSSPVIEIEEDGMEHAVGIVHRKCMRTTDRVLGLITHDLFRENKLLKNFDYVRWFLHAPRGQGLFSAAAHISNRVFPIAWKSDYNRISKGSWCVKIMLEDGSARYVHERGKVVRYSETEACAIADHFNVQFDDARSKKDPWCYTSEQEAFGTYSTALQVMTADETCIMCSSATAVRYTQAIENTYSSSENFYAPLVILLEEESGLPISFASAIFLITNPLRLERFVDNWRRAGIDLPAFVTSTIGSDDEFDKFVRKVKDDGVGVLVDPMLNMSGELTSGFVVENYYDLVKNGASNL</sequence>
<name>A0A840GGF1_RHOTE</name>
<dbReference type="OrthoDB" id="2080133at2"/>
<comment type="caution">
    <text evidence="1">The sequence shown here is derived from an EMBL/GenBank/DDBJ whole genome shotgun (WGS) entry which is preliminary data.</text>
</comment>
<dbReference type="RefSeq" id="WP_153116549.1">
    <property type="nucleotide sequence ID" value="NZ_JACIGE010000006.1"/>
</dbReference>